<feature type="chain" id="PRO_5032521427" description="Outer membrane protein beta-barrel domain-containing protein" evidence="1">
    <location>
        <begin position="22"/>
        <end position="258"/>
    </location>
</feature>
<evidence type="ECO:0008006" key="4">
    <source>
        <dbReference type="Google" id="ProtNLM"/>
    </source>
</evidence>
<dbReference type="AlphaFoldDB" id="A0A846MMU3"/>
<protein>
    <recommendedName>
        <fullName evidence="4">Outer membrane protein beta-barrel domain-containing protein</fullName>
    </recommendedName>
</protein>
<gene>
    <name evidence="2" type="ORF">FHS56_000228</name>
</gene>
<evidence type="ECO:0000256" key="1">
    <source>
        <dbReference type="SAM" id="SignalP"/>
    </source>
</evidence>
<evidence type="ECO:0000313" key="2">
    <source>
        <dbReference type="EMBL" id="NIK72742.1"/>
    </source>
</evidence>
<sequence length="258" mass="29422">MLKNAWAVCLFISTLCGGHVAAQKMPADTIWRKYSKDSVVCEFYAGEPFRIPKQEFYLTFDVGAIAWTGASLPADFSIKPLNSGFYALGWHSRWRLGGEEAHHMVSLGIEAAWYNHVFEKDLRMEVQNETLLMQPLGLPLKRSKFTMFQGSLPFSYQWHGIDKNNNRRGWNFSVGGFVGYGLADYTKVVYEDTNGYKRKEKRTGEYFTKALRYGVAASFGKGDWQLFARYHLQPVFESGHGAPEVQTFVVGLRLQRAE</sequence>
<dbReference type="EMBL" id="JAASRN010000001">
    <property type="protein sequence ID" value="NIK72742.1"/>
    <property type="molecule type" value="Genomic_DNA"/>
</dbReference>
<feature type="signal peptide" evidence="1">
    <location>
        <begin position="1"/>
        <end position="21"/>
    </location>
</feature>
<name>A0A846MMU3_9BACT</name>
<keyword evidence="1" id="KW-0732">Signal</keyword>
<accession>A0A846MMU3</accession>
<reference evidence="2 3" key="1">
    <citation type="submission" date="2020-03" db="EMBL/GenBank/DDBJ databases">
        <title>Genomic Encyclopedia of Type Strains, Phase IV (KMG-IV): sequencing the most valuable type-strain genomes for metagenomic binning, comparative biology and taxonomic classification.</title>
        <authorList>
            <person name="Goeker M."/>
        </authorList>
    </citation>
    <scope>NUCLEOTIDE SEQUENCE [LARGE SCALE GENOMIC DNA]</scope>
    <source>
        <strain evidence="2 3">DSM 5718</strain>
    </source>
</reference>
<organism evidence="2 3">
    <name type="scientific">Thermonema lapsum</name>
    <dbReference type="NCBI Taxonomy" id="28195"/>
    <lineage>
        <taxon>Bacteria</taxon>
        <taxon>Pseudomonadati</taxon>
        <taxon>Bacteroidota</taxon>
        <taxon>Cytophagia</taxon>
        <taxon>Cytophagales</taxon>
        <taxon>Thermonemataceae</taxon>
        <taxon>Thermonema</taxon>
    </lineage>
</organism>
<comment type="caution">
    <text evidence="2">The sequence shown here is derived from an EMBL/GenBank/DDBJ whole genome shotgun (WGS) entry which is preliminary data.</text>
</comment>
<evidence type="ECO:0000313" key="3">
    <source>
        <dbReference type="Proteomes" id="UP000537126"/>
    </source>
</evidence>
<proteinExistence type="predicted"/>
<keyword evidence="3" id="KW-1185">Reference proteome</keyword>
<dbReference type="RefSeq" id="WP_166918050.1">
    <property type="nucleotide sequence ID" value="NZ_JAASRN010000001.1"/>
</dbReference>
<dbReference type="Proteomes" id="UP000537126">
    <property type="component" value="Unassembled WGS sequence"/>
</dbReference>